<dbReference type="EMBL" id="MPUH01001099">
    <property type="protein sequence ID" value="OMJ70329.1"/>
    <property type="molecule type" value="Genomic_DNA"/>
</dbReference>
<evidence type="ECO:0000256" key="1">
    <source>
        <dbReference type="SAM" id="Phobius"/>
    </source>
</evidence>
<sequence>MSIDNKLLFECKLLKQIVYKTKNQLGKTLQFRRLMHVYRSLKNYIKGEFIENFEEIIEKAGISVMDSLMKKFLVPVFTALLGAYARIYYIITTSSNNHTTKIISRKLKTIIKLSKSFKKQTHHKEKKKIKEIESFLESIRCKV</sequence>
<proteinExistence type="predicted"/>
<organism evidence="2 3">
    <name type="scientific">Stentor coeruleus</name>
    <dbReference type="NCBI Taxonomy" id="5963"/>
    <lineage>
        <taxon>Eukaryota</taxon>
        <taxon>Sar</taxon>
        <taxon>Alveolata</taxon>
        <taxon>Ciliophora</taxon>
        <taxon>Postciliodesmatophora</taxon>
        <taxon>Heterotrichea</taxon>
        <taxon>Heterotrichida</taxon>
        <taxon>Stentoridae</taxon>
        <taxon>Stentor</taxon>
    </lineage>
</organism>
<keyword evidence="1" id="KW-1133">Transmembrane helix</keyword>
<comment type="caution">
    <text evidence="2">The sequence shown here is derived from an EMBL/GenBank/DDBJ whole genome shotgun (WGS) entry which is preliminary data.</text>
</comment>
<keyword evidence="3" id="KW-1185">Reference proteome</keyword>
<dbReference type="OrthoDB" id="10537084at2759"/>
<feature type="transmembrane region" description="Helical" evidence="1">
    <location>
        <begin position="72"/>
        <end position="91"/>
    </location>
</feature>
<gene>
    <name evidence="2" type="ORF">SteCoe_31731</name>
</gene>
<dbReference type="Proteomes" id="UP000187209">
    <property type="component" value="Unassembled WGS sequence"/>
</dbReference>
<accession>A0A1R2B0P0</accession>
<dbReference type="AlphaFoldDB" id="A0A1R2B0P0"/>
<evidence type="ECO:0000313" key="3">
    <source>
        <dbReference type="Proteomes" id="UP000187209"/>
    </source>
</evidence>
<reference evidence="2 3" key="1">
    <citation type="submission" date="2016-11" db="EMBL/GenBank/DDBJ databases">
        <title>The macronuclear genome of Stentor coeruleus: a giant cell with tiny introns.</title>
        <authorList>
            <person name="Slabodnick M."/>
            <person name="Ruby J.G."/>
            <person name="Reiff S.B."/>
            <person name="Swart E.C."/>
            <person name="Gosai S."/>
            <person name="Prabakaran S."/>
            <person name="Witkowska E."/>
            <person name="Larue G.E."/>
            <person name="Fisher S."/>
            <person name="Freeman R.M."/>
            <person name="Gunawardena J."/>
            <person name="Chu W."/>
            <person name="Stover N.A."/>
            <person name="Gregory B.D."/>
            <person name="Nowacki M."/>
            <person name="Derisi J."/>
            <person name="Roy S.W."/>
            <person name="Marshall W.F."/>
            <person name="Sood P."/>
        </authorList>
    </citation>
    <scope>NUCLEOTIDE SEQUENCE [LARGE SCALE GENOMIC DNA]</scope>
    <source>
        <strain evidence="2">WM001</strain>
    </source>
</reference>
<protein>
    <submittedName>
        <fullName evidence="2">Uncharacterized protein</fullName>
    </submittedName>
</protein>
<name>A0A1R2B0P0_9CILI</name>
<evidence type="ECO:0000313" key="2">
    <source>
        <dbReference type="EMBL" id="OMJ70329.1"/>
    </source>
</evidence>
<keyword evidence="1" id="KW-0812">Transmembrane</keyword>
<keyword evidence="1" id="KW-0472">Membrane</keyword>